<dbReference type="RefSeq" id="WP_207822961.1">
    <property type="nucleotide sequence ID" value="NZ_CP062006.1"/>
</dbReference>
<gene>
    <name evidence="1" type="ORF">IFE19_13025</name>
</gene>
<dbReference type="Proteomes" id="UP000663942">
    <property type="component" value="Chromosome"/>
</dbReference>
<dbReference type="Pfam" id="PF10038">
    <property type="entry name" value="DUF2274"/>
    <property type="match status" value="1"/>
</dbReference>
<keyword evidence="2" id="KW-1185">Reference proteome</keyword>
<sequence>MSTLKLAGLQDDTPVKMTIEVPADVHRDLVLYAEVLSADGERTYAAAQLIAPMLSRFMAADRSFITAKARQVVGRSSSGALAHPTSARGAG</sequence>
<protein>
    <submittedName>
        <fullName evidence="1">DUF2274 domain-containing protein</fullName>
    </submittedName>
</protein>
<evidence type="ECO:0000313" key="1">
    <source>
        <dbReference type="EMBL" id="QTC87042.1"/>
    </source>
</evidence>
<dbReference type="EMBL" id="CP062006">
    <property type="protein sequence ID" value="QTC87042.1"/>
    <property type="molecule type" value="Genomic_DNA"/>
</dbReference>
<reference evidence="1 2" key="1">
    <citation type="submission" date="2020-09" db="EMBL/GenBank/DDBJ databases">
        <title>Brevundimonas sp. LVF1 isolated from an oligotrophic pond in Goettingen, Germany.</title>
        <authorList>
            <person name="Friedrich I."/>
            <person name="Klassen A."/>
            <person name="Neubauer H."/>
            <person name="Schneider D."/>
            <person name="Hertel R."/>
            <person name="Daniel R."/>
        </authorList>
    </citation>
    <scope>NUCLEOTIDE SEQUENCE [LARGE SCALE GENOMIC DNA]</scope>
    <source>
        <strain evidence="1 2">LVF1</strain>
    </source>
</reference>
<dbReference type="InterPro" id="IPR018733">
    <property type="entry name" value="DUF2274"/>
</dbReference>
<accession>A0ABX7SHC1</accession>
<evidence type="ECO:0000313" key="2">
    <source>
        <dbReference type="Proteomes" id="UP000663942"/>
    </source>
</evidence>
<organism evidence="1 2">
    <name type="scientific">Brevundimonas pondensis</name>
    <dbReference type="NCBI Taxonomy" id="2774189"/>
    <lineage>
        <taxon>Bacteria</taxon>
        <taxon>Pseudomonadati</taxon>
        <taxon>Pseudomonadota</taxon>
        <taxon>Alphaproteobacteria</taxon>
        <taxon>Caulobacterales</taxon>
        <taxon>Caulobacteraceae</taxon>
        <taxon>Brevundimonas</taxon>
    </lineage>
</organism>
<proteinExistence type="predicted"/>
<name>A0ABX7SHC1_9CAUL</name>